<evidence type="ECO:0000256" key="4">
    <source>
        <dbReference type="SAM" id="MobiDB-lite"/>
    </source>
</evidence>
<dbReference type="EMBL" id="JAKWJU010000002">
    <property type="protein sequence ID" value="MCH6161628.1"/>
    <property type="molecule type" value="Genomic_DNA"/>
</dbReference>
<dbReference type="SUPFAM" id="SSF53850">
    <property type="entry name" value="Periplasmic binding protein-like II"/>
    <property type="match status" value="1"/>
</dbReference>
<protein>
    <submittedName>
        <fullName evidence="6">Transporter substrate-binding domain-containing protein</fullName>
    </submittedName>
</protein>
<reference evidence="6" key="1">
    <citation type="submission" date="2022-03" db="EMBL/GenBank/DDBJ databases">
        <authorList>
            <person name="Santos J.D.N."/>
            <person name="Kallscheuer N."/>
            <person name="Jogler C."/>
            <person name="Lage O.M."/>
        </authorList>
    </citation>
    <scope>NUCLEOTIDE SEQUENCE</scope>
    <source>
        <strain evidence="6">M600PL45_2</strain>
    </source>
</reference>
<feature type="compositionally biased region" description="Polar residues" evidence="4">
    <location>
        <begin position="235"/>
        <end position="244"/>
    </location>
</feature>
<keyword evidence="2" id="KW-0813">Transport</keyword>
<proteinExistence type="inferred from homology"/>
<dbReference type="InterPro" id="IPR051455">
    <property type="entry name" value="Bact_solute-bind_prot3"/>
</dbReference>
<keyword evidence="7" id="KW-1185">Reference proteome</keyword>
<dbReference type="SMART" id="SM00062">
    <property type="entry name" value="PBPb"/>
    <property type="match status" value="1"/>
</dbReference>
<evidence type="ECO:0000313" key="6">
    <source>
        <dbReference type="EMBL" id="MCH6161628.1"/>
    </source>
</evidence>
<reference evidence="6" key="2">
    <citation type="journal article" date="2023" name="Int. J. Syst. Evol. Microbiol.">
        <title>Streptomyces marispadix sp. nov., isolated from marine beach sediment of the Northern Coast of Portugal.</title>
        <authorList>
            <person name="dos Santos J.D.N."/>
            <person name="Vitorino I.R."/>
            <person name="Kallscheuer N."/>
            <person name="Srivastava A."/>
            <person name="Krautwurst S."/>
            <person name="Marz M."/>
            <person name="Jogler C."/>
            <person name="Lobo Da Cunha A."/>
            <person name="Catita J."/>
            <person name="Goncalves H."/>
            <person name="Gonzalez I."/>
            <person name="Reyes F."/>
            <person name="Lage O.M."/>
        </authorList>
    </citation>
    <scope>NUCLEOTIDE SEQUENCE</scope>
    <source>
        <strain evidence="6">M600PL45_2</strain>
    </source>
</reference>
<feature type="compositionally biased region" description="Basic and acidic residues" evidence="4">
    <location>
        <begin position="245"/>
        <end position="255"/>
    </location>
</feature>
<evidence type="ECO:0000313" key="7">
    <source>
        <dbReference type="Proteomes" id="UP001166784"/>
    </source>
</evidence>
<sequence length="261" mass="29907">MSIEVMKGLPGFSTRSSSEYEYAGFDIALIDFLANRMHFDKYAHDVPAGDREQRLIDHDADLAVATYTITDARDEKIDFTAPYLKTYQGVLVRRDENSIEKVEDLEDRRVCSAAGSTSDPNTAKKKDQLKEALGASAKISLRKDYKTCVKELQNGNVQAVWTDKVLLEGFAETEPYSKDVKVVRDIKIENPQFYGIGIREGHEKDCRRINEKLKEFRAEAWRNTFSSHFPKLAESDQNFEQQYKPSEDEFKRYEAKSCSSD</sequence>
<accession>A0ABS9SZC6</accession>
<dbReference type="RefSeq" id="WP_241060191.1">
    <property type="nucleotide sequence ID" value="NZ_JAKWJU010000002.1"/>
</dbReference>
<evidence type="ECO:0000256" key="3">
    <source>
        <dbReference type="ARBA" id="ARBA00022729"/>
    </source>
</evidence>
<evidence type="ECO:0000256" key="2">
    <source>
        <dbReference type="ARBA" id="ARBA00022448"/>
    </source>
</evidence>
<gene>
    <name evidence="6" type="ORF">MMA15_14865</name>
</gene>
<feature type="region of interest" description="Disordered" evidence="4">
    <location>
        <begin position="232"/>
        <end position="261"/>
    </location>
</feature>
<comment type="similarity">
    <text evidence="1">Belongs to the bacterial solute-binding protein 3 family.</text>
</comment>
<feature type="domain" description="Solute-binding protein family 3/N-terminal" evidence="5">
    <location>
        <begin position="2"/>
        <end position="228"/>
    </location>
</feature>
<name>A0ABS9SZC6_9ACTN</name>
<evidence type="ECO:0000256" key="1">
    <source>
        <dbReference type="ARBA" id="ARBA00010333"/>
    </source>
</evidence>
<dbReference type="Proteomes" id="UP001166784">
    <property type="component" value="Unassembled WGS sequence"/>
</dbReference>
<dbReference type="InterPro" id="IPR001638">
    <property type="entry name" value="Solute-binding_3/MltF_N"/>
</dbReference>
<organism evidence="6 7">
    <name type="scientific">Streptomyces marispadix</name>
    <dbReference type="NCBI Taxonomy" id="2922868"/>
    <lineage>
        <taxon>Bacteria</taxon>
        <taxon>Bacillati</taxon>
        <taxon>Actinomycetota</taxon>
        <taxon>Actinomycetes</taxon>
        <taxon>Kitasatosporales</taxon>
        <taxon>Streptomycetaceae</taxon>
        <taxon>Streptomyces</taxon>
    </lineage>
</organism>
<dbReference type="Pfam" id="PF00497">
    <property type="entry name" value="SBP_bac_3"/>
    <property type="match status" value="1"/>
</dbReference>
<dbReference type="PANTHER" id="PTHR30085">
    <property type="entry name" value="AMINO ACID ABC TRANSPORTER PERMEASE"/>
    <property type="match status" value="1"/>
</dbReference>
<dbReference type="PANTHER" id="PTHR30085:SF6">
    <property type="entry name" value="ABC TRANSPORTER GLUTAMINE-BINDING PROTEIN GLNH"/>
    <property type="match status" value="1"/>
</dbReference>
<dbReference type="Gene3D" id="3.40.190.10">
    <property type="entry name" value="Periplasmic binding protein-like II"/>
    <property type="match status" value="2"/>
</dbReference>
<evidence type="ECO:0000259" key="5">
    <source>
        <dbReference type="SMART" id="SM00062"/>
    </source>
</evidence>
<keyword evidence="3" id="KW-0732">Signal</keyword>
<comment type="caution">
    <text evidence="6">The sequence shown here is derived from an EMBL/GenBank/DDBJ whole genome shotgun (WGS) entry which is preliminary data.</text>
</comment>